<sequence>MPTPQRPELNALFKLPPQDAIDYLKKKGFKIGWDWHETLDNAHSRAFTVAKVARIDILQDIRKSLIVALESGQSFEKWKADITPVLQEKGWWGQKTVINPEGKEQEVQLGSPRRLRTIYETNMQSAFSAGRYKAMLLGAETRPYWEWRHVSITNPRKQHVALNGKIFKFDDPFWGVAFPPSEWGCKCRVIARSAREVGEKEILSGEGFSTEINEKIGVDRNTGAEVFAKRTQFKIPTKDGTLTFAPAAGFNGSPATSHLIDKVLTDRATKAFGDTSGLKQVEQILTTPTRMKAHEAFVNNAQSFGRTQYQTSTVGVLKVPDLDFLKSKDVKIDSPIMVISDHLLLGKKAKRHADAGNAPTLQEWLELPKLMLKLQRVLWDVKNESVLFILPTLTEGSEILKLSVRSKDGVMEIVSIFKINPQALEDGLKAKQYESIR</sequence>
<name>A0AAP1A9L5_ACIBA</name>
<dbReference type="Pfam" id="PF04233">
    <property type="entry name" value="Phage_Mu_F"/>
    <property type="match status" value="1"/>
</dbReference>
<dbReference type="EMBL" id="LLGC01000166">
    <property type="protein sequence ID" value="KQE04657.1"/>
    <property type="molecule type" value="Genomic_DNA"/>
</dbReference>
<dbReference type="NCBIfam" id="TIGR01641">
    <property type="entry name" value="phageSPP1_gp7"/>
    <property type="match status" value="1"/>
</dbReference>
<organism evidence="2 3">
    <name type="scientific">Acinetobacter baumannii</name>
    <dbReference type="NCBI Taxonomy" id="470"/>
    <lineage>
        <taxon>Bacteria</taxon>
        <taxon>Pseudomonadati</taxon>
        <taxon>Pseudomonadota</taxon>
        <taxon>Gammaproteobacteria</taxon>
        <taxon>Moraxellales</taxon>
        <taxon>Moraxellaceae</taxon>
        <taxon>Acinetobacter</taxon>
        <taxon>Acinetobacter calcoaceticus/baumannii complex</taxon>
    </lineage>
</organism>
<feature type="domain" description="Phage head morphogenesis" evidence="1">
    <location>
        <begin position="59"/>
        <end position="190"/>
    </location>
</feature>
<dbReference type="InterPro" id="IPR006528">
    <property type="entry name" value="Phage_head_morphogenesis_dom"/>
</dbReference>
<accession>A0AAP1A9L5</accession>
<proteinExistence type="predicted"/>
<evidence type="ECO:0000259" key="1">
    <source>
        <dbReference type="Pfam" id="PF04233"/>
    </source>
</evidence>
<dbReference type="KEGG" id="abau:IX87_21370"/>
<gene>
    <name evidence="2" type="ORF">APD33_10855</name>
</gene>
<dbReference type="AlphaFoldDB" id="A0AAP1A9L5"/>
<reference evidence="2 3" key="1">
    <citation type="submission" date="2015-10" db="EMBL/GenBank/DDBJ databases">
        <title>The utility of whole genome sequencing in characterizing Acinetobacter epidemiology and analyzing hospital outbreaks.</title>
        <authorList>
            <person name="Ozer E.A."/>
            <person name="Fitzpatrick M.A."/>
            <person name="Hauser A.R."/>
        </authorList>
    </citation>
    <scope>NUCLEOTIDE SEQUENCE [LARGE SCALE GENOMIC DNA]</scope>
    <source>
        <strain evidence="2 3">ABBL072</strain>
    </source>
</reference>
<evidence type="ECO:0000313" key="3">
    <source>
        <dbReference type="Proteomes" id="UP000051449"/>
    </source>
</evidence>
<dbReference type="Proteomes" id="UP000051449">
    <property type="component" value="Unassembled WGS sequence"/>
</dbReference>
<evidence type="ECO:0000313" key="2">
    <source>
        <dbReference type="EMBL" id="KQE04657.1"/>
    </source>
</evidence>
<comment type="caution">
    <text evidence="2">The sequence shown here is derived from an EMBL/GenBank/DDBJ whole genome shotgun (WGS) entry which is preliminary data.</text>
</comment>
<protein>
    <submittedName>
        <fullName evidence="2">Phage head morphogenesis protein</fullName>
    </submittedName>
</protein>
<dbReference type="KEGG" id="abk:LX00_10585"/>
<dbReference type="RefSeq" id="WP_024437139.1">
    <property type="nucleotide sequence ID" value="NZ_CM125926.1"/>
</dbReference>